<accession>A0A9P4PUK4</accession>
<evidence type="ECO:0000256" key="1">
    <source>
        <dbReference type="SAM" id="MobiDB-lite"/>
    </source>
</evidence>
<sequence>MGGSRIAANSTQQTMPKPTGLAGSRFAQPTVVAAPPTSAMERLQMPADVKPSTFSTSRCKFAESGSKESPFKAFKNAVIDNRADTTSNSLGTLNSATISVKSPCKTSTASKYDSYECCKDVFKASISGPISSSDPFAAATSTSGSKFNATENFMKHFEAHLRRKGLLDSKGNACIHSASTSSGDSSSRISMPLHASAPRGSLAIPNTTLHVEEDPMERLYASLDSKSNSSAPTTSTKSSEDSSNESSVPLATGVTVKSFVTGRPAAPTSNTFMIEQSKITSFNPVKPNQPPIASGNPFALADPSTWKNLMTTSKNPSAPSYDGNMASSLAYFDSNRVKPKPGNWQMEAEELSSASNIDSDFSTEVKVNHEAPVVSATTACTQMGISRWAPDHLKVQKPDKNTTQKATIKKT</sequence>
<comment type="caution">
    <text evidence="2">The sequence shown here is derived from an EMBL/GenBank/DDBJ whole genome shotgun (WGS) entry which is preliminary data.</text>
</comment>
<feature type="compositionally biased region" description="Low complexity" evidence="1">
    <location>
        <begin position="177"/>
        <end position="190"/>
    </location>
</feature>
<dbReference type="AlphaFoldDB" id="A0A9P4PUK4"/>
<dbReference type="Proteomes" id="UP000799764">
    <property type="component" value="Unassembled WGS sequence"/>
</dbReference>
<name>A0A9P4PUK4_9PLEO</name>
<evidence type="ECO:0000313" key="3">
    <source>
        <dbReference type="Proteomes" id="UP000799764"/>
    </source>
</evidence>
<organism evidence="2 3">
    <name type="scientific">Karstenula rhodostoma CBS 690.94</name>
    <dbReference type="NCBI Taxonomy" id="1392251"/>
    <lineage>
        <taxon>Eukaryota</taxon>
        <taxon>Fungi</taxon>
        <taxon>Dikarya</taxon>
        <taxon>Ascomycota</taxon>
        <taxon>Pezizomycotina</taxon>
        <taxon>Dothideomycetes</taxon>
        <taxon>Pleosporomycetidae</taxon>
        <taxon>Pleosporales</taxon>
        <taxon>Massarineae</taxon>
        <taxon>Didymosphaeriaceae</taxon>
        <taxon>Karstenula</taxon>
    </lineage>
</organism>
<dbReference type="EMBL" id="MU001492">
    <property type="protein sequence ID" value="KAF2451645.1"/>
    <property type="molecule type" value="Genomic_DNA"/>
</dbReference>
<feature type="region of interest" description="Disordered" evidence="1">
    <location>
        <begin position="391"/>
        <end position="411"/>
    </location>
</feature>
<protein>
    <submittedName>
        <fullName evidence="2">Uncharacterized protein</fullName>
    </submittedName>
</protein>
<keyword evidence="3" id="KW-1185">Reference proteome</keyword>
<feature type="region of interest" description="Disordered" evidence="1">
    <location>
        <begin position="1"/>
        <end position="30"/>
    </location>
</feature>
<feature type="region of interest" description="Disordered" evidence="1">
    <location>
        <begin position="177"/>
        <end position="205"/>
    </location>
</feature>
<reference evidence="2" key="1">
    <citation type="journal article" date="2020" name="Stud. Mycol.">
        <title>101 Dothideomycetes genomes: a test case for predicting lifestyles and emergence of pathogens.</title>
        <authorList>
            <person name="Haridas S."/>
            <person name="Albert R."/>
            <person name="Binder M."/>
            <person name="Bloem J."/>
            <person name="Labutti K."/>
            <person name="Salamov A."/>
            <person name="Andreopoulos B."/>
            <person name="Baker S."/>
            <person name="Barry K."/>
            <person name="Bills G."/>
            <person name="Bluhm B."/>
            <person name="Cannon C."/>
            <person name="Castanera R."/>
            <person name="Culley D."/>
            <person name="Daum C."/>
            <person name="Ezra D."/>
            <person name="Gonzalez J."/>
            <person name="Henrissat B."/>
            <person name="Kuo A."/>
            <person name="Liang C."/>
            <person name="Lipzen A."/>
            <person name="Lutzoni F."/>
            <person name="Magnuson J."/>
            <person name="Mondo S."/>
            <person name="Nolan M."/>
            <person name="Ohm R."/>
            <person name="Pangilinan J."/>
            <person name="Park H.-J."/>
            <person name="Ramirez L."/>
            <person name="Alfaro M."/>
            <person name="Sun H."/>
            <person name="Tritt A."/>
            <person name="Yoshinaga Y."/>
            <person name="Zwiers L.-H."/>
            <person name="Turgeon B."/>
            <person name="Goodwin S."/>
            <person name="Spatafora J."/>
            <person name="Crous P."/>
            <person name="Grigoriev I."/>
        </authorList>
    </citation>
    <scope>NUCLEOTIDE SEQUENCE</scope>
    <source>
        <strain evidence="2">CBS 690.94</strain>
    </source>
</reference>
<gene>
    <name evidence="2" type="ORF">P171DRAFT_515628</name>
</gene>
<feature type="compositionally biased region" description="Polar residues" evidence="1">
    <location>
        <begin position="7"/>
        <end position="16"/>
    </location>
</feature>
<evidence type="ECO:0000313" key="2">
    <source>
        <dbReference type="EMBL" id="KAF2451645.1"/>
    </source>
</evidence>
<feature type="region of interest" description="Disordered" evidence="1">
    <location>
        <begin position="223"/>
        <end position="249"/>
    </location>
</feature>
<proteinExistence type="predicted"/>
<feature type="compositionally biased region" description="Basic and acidic residues" evidence="1">
    <location>
        <begin position="391"/>
        <end position="402"/>
    </location>
</feature>